<dbReference type="RefSeq" id="WP_196466331.1">
    <property type="nucleotide sequence ID" value="NZ_BDCX01000008.1"/>
</dbReference>
<evidence type="ECO:0000259" key="1">
    <source>
        <dbReference type="Pfam" id="PF07228"/>
    </source>
</evidence>
<reference evidence="2 3" key="1">
    <citation type="journal article" date="2016" name="Genome Announc.">
        <title>Draft Genome Sequence of Planomonospora sphaerica JCM9374, a Rare Actinomycete.</title>
        <authorList>
            <person name="Dohra H."/>
            <person name="Suzuki T."/>
            <person name="Inoue Y."/>
            <person name="Kodani S."/>
        </authorList>
    </citation>
    <scope>NUCLEOTIDE SEQUENCE [LARGE SCALE GENOMIC DNA]</scope>
    <source>
        <strain evidence="2 3">JCM 9374</strain>
    </source>
</reference>
<name>A0A171DAI8_9ACTN</name>
<keyword evidence="3" id="KW-1185">Reference proteome</keyword>
<comment type="caution">
    <text evidence="2">The sequence shown here is derived from an EMBL/GenBank/DDBJ whole genome shotgun (WGS) entry which is preliminary data.</text>
</comment>
<dbReference type="AlphaFoldDB" id="A0A171DAI8"/>
<dbReference type="InterPro" id="IPR001932">
    <property type="entry name" value="PPM-type_phosphatase-like_dom"/>
</dbReference>
<sequence length="100" mass="10255">MRRLEAVRRHAFLGDVCGKGADGLTEARTETGSMLDEEGLTAYLAAVSPSGADGLPAAVRKLIDDLGGGVSDDTAVLALSVPGRPAAVPSQEPWCSMTTV</sequence>
<evidence type="ECO:0000313" key="2">
    <source>
        <dbReference type="EMBL" id="GAT67874.1"/>
    </source>
</evidence>
<feature type="domain" description="PPM-type phosphatase" evidence="1">
    <location>
        <begin position="21"/>
        <end position="81"/>
    </location>
</feature>
<accession>A0A171DAI8</accession>
<dbReference type="Proteomes" id="UP000077701">
    <property type="component" value="Unassembled WGS sequence"/>
</dbReference>
<gene>
    <name evidence="2" type="ORF">PS9374_03534</name>
</gene>
<dbReference type="EMBL" id="BDCX01000008">
    <property type="protein sequence ID" value="GAT67874.1"/>
    <property type="molecule type" value="Genomic_DNA"/>
</dbReference>
<proteinExistence type="predicted"/>
<evidence type="ECO:0000313" key="3">
    <source>
        <dbReference type="Proteomes" id="UP000077701"/>
    </source>
</evidence>
<reference evidence="3" key="2">
    <citation type="submission" date="2016-04" db="EMBL/GenBank/DDBJ databases">
        <title>Planomonospora sphaerica JCM9374 whole genome shotgun sequence.</title>
        <authorList>
            <person name="Suzuki T."/>
            <person name="Dohra H."/>
            <person name="Kodani S."/>
        </authorList>
    </citation>
    <scope>NUCLEOTIDE SEQUENCE [LARGE SCALE GENOMIC DNA]</scope>
    <source>
        <strain evidence="3">JCM 9374</strain>
    </source>
</reference>
<protein>
    <submittedName>
        <fullName evidence="2">Magnesium or manganese-dependent protein phosphatase</fullName>
    </submittedName>
</protein>
<organism evidence="2 3">
    <name type="scientific">Planomonospora sphaerica</name>
    <dbReference type="NCBI Taxonomy" id="161355"/>
    <lineage>
        <taxon>Bacteria</taxon>
        <taxon>Bacillati</taxon>
        <taxon>Actinomycetota</taxon>
        <taxon>Actinomycetes</taxon>
        <taxon>Streptosporangiales</taxon>
        <taxon>Streptosporangiaceae</taxon>
        <taxon>Planomonospora</taxon>
    </lineage>
</organism>
<dbReference type="Pfam" id="PF07228">
    <property type="entry name" value="SpoIIE"/>
    <property type="match status" value="1"/>
</dbReference>
<dbReference type="STRING" id="161355.PS9374_03534"/>